<evidence type="ECO:0000256" key="8">
    <source>
        <dbReference type="ARBA" id="ARBA00023125"/>
    </source>
</evidence>
<feature type="domain" description="C2H2-type" evidence="13">
    <location>
        <begin position="350"/>
        <end position="377"/>
    </location>
</feature>
<feature type="domain" description="C2H2-type" evidence="13">
    <location>
        <begin position="238"/>
        <end position="265"/>
    </location>
</feature>
<dbReference type="GO" id="GO:0005634">
    <property type="term" value="C:nucleus"/>
    <property type="evidence" value="ECO:0007669"/>
    <property type="project" value="UniProtKB-SubCell"/>
</dbReference>
<dbReference type="PROSITE" id="PS00028">
    <property type="entry name" value="ZINC_FINGER_C2H2_1"/>
    <property type="match status" value="7"/>
</dbReference>
<evidence type="ECO:0000256" key="1">
    <source>
        <dbReference type="ARBA" id="ARBA00004123"/>
    </source>
</evidence>
<keyword evidence="6" id="KW-0862">Zinc</keyword>
<evidence type="ECO:0000256" key="12">
    <source>
        <dbReference type="SAM" id="MobiDB-lite"/>
    </source>
</evidence>
<feature type="region of interest" description="Disordered" evidence="12">
    <location>
        <begin position="80"/>
        <end position="175"/>
    </location>
</feature>
<dbReference type="InterPro" id="IPR036236">
    <property type="entry name" value="Znf_C2H2_sf"/>
</dbReference>
<dbReference type="FunFam" id="3.30.160.60:FF:000358">
    <property type="entry name" value="zinc finger protein 24"/>
    <property type="match status" value="1"/>
</dbReference>
<comment type="caution">
    <text evidence="14">The sequence shown here is derived from an EMBL/GenBank/DDBJ whole genome shotgun (WGS) entry which is preliminary data.</text>
</comment>
<evidence type="ECO:0000256" key="4">
    <source>
        <dbReference type="ARBA" id="ARBA00022737"/>
    </source>
</evidence>
<evidence type="ECO:0000313" key="15">
    <source>
        <dbReference type="Proteomes" id="UP001488805"/>
    </source>
</evidence>
<keyword evidence="8" id="KW-0238">DNA-binding</keyword>
<evidence type="ECO:0000256" key="6">
    <source>
        <dbReference type="ARBA" id="ARBA00022833"/>
    </source>
</evidence>
<keyword evidence="3" id="KW-0479">Metal-binding</keyword>
<dbReference type="AlphaFoldDB" id="A0AAW1EL49"/>
<dbReference type="FunFam" id="3.30.160.60:FF:000464">
    <property type="entry name" value="Zinc finger and SCAN domain containing 25"/>
    <property type="match status" value="1"/>
</dbReference>
<keyword evidence="15" id="KW-1185">Reference proteome</keyword>
<feature type="domain" description="C2H2-type" evidence="13">
    <location>
        <begin position="266"/>
        <end position="293"/>
    </location>
</feature>
<gene>
    <name evidence="14" type="ORF">VZT92_019789</name>
</gene>
<feature type="domain" description="C2H2-type" evidence="13">
    <location>
        <begin position="182"/>
        <end position="209"/>
    </location>
</feature>
<feature type="domain" description="C2H2-type" evidence="13">
    <location>
        <begin position="322"/>
        <end position="349"/>
    </location>
</feature>
<dbReference type="GO" id="GO:0008270">
    <property type="term" value="F:zinc ion binding"/>
    <property type="evidence" value="ECO:0007669"/>
    <property type="project" value="UniProtKB-KW"/>
</dbReference>
<reference evidence="14 15" key="1">
    <citation type="journal article" date="2024" name="Genome Biol. Evol.">
        <title>Chromosome-level genome assembly of the viviparous eelpout Zoarces viviparus.</title>
        <authorList>
            <person name="Fuhrmann N."/>
            <person name="Brasseur M.V."/>
            <person name="Bakowski C.E."/>
            <person name="Podsiadlowski L."/>
            <person name="Prost S."/>
            <person name="Krehenwinkel H."/>
            <person name="Mayer C."/>
        </authorList>
    </citation>
    <scope>NUCLEOTIDE SEQUENCE [LARGE SCALE GENOMIC DNA]</scope>
    <source>
        <strain evidence="14">NO-MEL_2022_Ind0_liver</strain>
    </source>
</reference>
<evidence type="ECO:0000256" key="7">
    <source>
        <dbReference type="ARBA" id="ARBA00023015"/>
    </source>
</evidence>
<comment type="subcellular location">
    <subcellularLocation>
        <location evidence="1">Nucleus</location>
    </subcellularLocation>
</comment>
<dbReference type="InterPro" id="IPR050331">
    <property type="entry name" value="Zinc_finger"/>
</dbReference>
<evidence type="ECO:0000313" key="14">
    <source>
        <dbReference type="EMBL" id="KAK9523394.1"/>
    </source>
</evidence>
<dbReference type="InterPro" id="IPR013087">
    <property type="entry name" value="Znf_C2H2_type"/>
</dbReference>
<evidence type="ECO:0000256" key="2">
    <source>
        <dbReference type="ARBA" id="ARBA00006991"/>
    </source>
</evidence>
<dbReference type="PANTHER" id="PTHR16515:SF49">
    <property type="entry name" value="GASTRULA ZINC FINGER PROTEIN XLCGF49.1-LIKE-RELATED"/>
    <property type="match status" value="1"/>
</dbReference>
<name>A0AAW1EL49_ZOAVI</name>
<feature type="domain" description="C2H2-type" evidence="13">
    <location>
        <begin position="294"/>
        <end position="321"/>
    </location>
</feature>
<comment type="similarity">
    <text evidence="2">Belongs to the krueppel C2H2-type zinc-finger protein family.</text>
</comment>
<evidence type="ECO:0000256" key="11">
    <source>
        <dbReference type="PROSITE-ProRule" id="PRU00042"/>
    </source>
</evidence>
<dbReference type="EMBL" id="JBCEZU010000221">
    <property type="protein sequence ID" value="KAK9523394.1"/>
    <property type="molecule type" value="Genomic_DNA"/>
</dbReference>
<evidence type="ECO:0000256" key="5">
    <source>
        <dbReference type="ARBA" id="ARBA00022771"/>
    </source>
</evidence>
<organism evidence="14 15">
    <name type="scientific">Zoarces viviparus</name>
    <name type="common">Viviparous eelpout</name>
    <name type="synonym">Blennius viviparus</name>
    <dbReference type="NCBI Taxonomy" id="48416"/>
    <lineage>
        <taxon>Eukaryota</taxon>
        <taxon>Metazoa</taxon>
        <taxon>Chordata</taxon>
        <taxon>Craniata</taxon>
        <taxon>Vertebrata</taxon>
        <taxon>Euteleostomi</taxon>
        <taxon>Actinopterygii</taxon>
        <taxon>Neopterygii</taxon>
        <taxon>Teleostei</taxon>
        <taxon>Neoteleostei</taxon>
        <taxon>Acanthomorphata</taxon>
        <taxon>Eupercaria</taxon>
        <taxon>Perciformes</taxon>
        <taxon>Cottioidei</taxon>
        <taxon>Zoarcales</taxon>
        <taxon>Zoarcidae</taxon>
        <taxon>Zoarcinae</taxon>
        <taxon>Zoarces</taxon>
    </lineage>
</organism>
<accession>A0AAW1EL49</accession>
<dbReference type="SMART" id="SM00355">
    <property type="entry name" value="ZnF_C2H2"/>
    <property type="match status" value="7"/>
</dbReference>
<dbReference type="FunFam" id="3.30.160.60:FF:000325">
    <property type="entry name" value="ZFP90 zinc finger protein"/>
    <property type="match status" value="1"/>
</dbReference>
<feature type="compositionally biased region" description="Basic and acidic residues" evidence="12">
    <location>
        <begin position="82"/>
        <end position="103"/>
    </location>
</feature>
<dbReference type="PANTHER" id="PTHR16515">
    <property type="entry name" value="PR DOMAIN ZINC FINGER PROTEIN"/>
    <property type="match status" value="1"/>
</dbReference>
<dbReference type="Pfam" id="PF00096">
    <property type="entry name" value="zf-C2H2"/>
    <property type="match status" value="4"/>
</dbReference>
<dbReference type="GO" id="GO:0003677">
    <property type="term" value="F:DNA binding"/>
    <property type="evidence" value="ECO:0007669"/>
    <property type="project" value="UniProtKB-KW"/>
</dbReference>
<dbReference type="PROSITE" id="PS50157">
    <property type="entry name" value="ZINC_FINGER_C2H2_2"/>
    <property type="match status" value="7"/>
</dbReference>
<evidence type="ECO:0000259" key="13">
    <source>
        <dbReference type="PROSITE" id="PS50157"/>
    </source>
</evidence>
<keyword evidence="9" id="KW-0804">Transcription</keyword>
<dbReference type="FunFam" id="3.30.160.60:FF:002343">
    <property type="entry name" value="Zinc finger protein 33A"/>
    <property type="match status" value="3"/>
</dbReference>
<dbReference type="GO" id="GO:0010468">
    <property type="term" value="P:regulation of gene expression"/>
    <property type="evidence" value="ECO:0007669"/>
    <property type="project" value="TreeGrafter"/>
</dbReference>
<feature type="domain" description="C2H2-type" evidence="13">
    <location>
        <begin position="210"/>
        <end position="237"/>
    </location>
</feature>
<protein>
    <recommendedName>
        <fullName evidence="13">C2H2-type domain-containing protein</fullName>
    </recommendedName>
</protein>
<dbReference type="SUPFAM" id="SSF57667">
    <property type="entry name" value="beta-beta-alpha zinc fingers"/>
    <property type="match status" value="4"/>
</dbReference>
<sequence length="384" mass="43090">MSSVFCFRDFVNERLTAAAAEILGVFEKTVVVYEEEIYRQRKLLDVVLKPVIKLHKKKITQSFVCNDEVLADRQLCNQERSSGLDRQDPDPPRIKEEQEELHTSQEAQEADGSKSRPSCAGRDRTLLSDPPTHISVTAIKPESDREGSGVLDPNGDHSLPRNSCRAKGQDQNPDRKLEDKHFKCLFCAEEFCDLLKLKVHARTHAGEKRYKCETCGKGFARKALLRKHAKTHAGGKPFGCPVCGKEFNCRSNRATHVKTHVGEKPHACVTCGKRFSRGADLRRHNRTHTGEKPYSCVHCGKGFSYDSSLKNHVRVHTGEKPYKCALCGKGFAVGTTLKIHTRVHTGEKPYKCSVCGRNFAHGTGLRLHGRIHAREKLQSSKLKI</sequence>
<keyword evidence="7" id="KW-0805">Transcription regulation</keyword>
<evidence type="ECO:0000256" key="10">
    <source>
        <dbReference type="ARBA" id="ARBA00023242"/>
    </source>
</evidence>
<dbReference type="Pfam" id="PF13912">
    <property type="entry name" value="zf-C2H2_6"/>
    <property type="match status" value="1"/>
</dbReference>
<keyword evidence="5 11" id="KW-0863">Zinc-finger</keyword>
<evidence type="ECO:0000256" key="9">
    <source>
        <dbReference type="ARBA" id="ARBA00023163"/>
    </source>
</evidence>
<dbReference type="Proteomes" id="UP001488805">
    <property type="component" value="Unassembled WGS sequence"/>
</dbReference>
<proteinExistence type="inferred from homology"/>
<evidence type="ECO:0000256" key="3">
    <source>
        <dbReference type="ARBA" id="ARBA00022723"/>
    </source>
</evidence>
<keyword evidence="4" id="KW-0677">Repeat</keyword>
<keyword evidence="10" id="KW-0539">Nucleus</keyword>
<dbReference type="Gene3D" id="3.30.160.60">
    <property type="entry name" value="Classic Zinc Finger"/>
    <property type="match status" value="7"/>
</dbReference>